<protein>
    <submittedName>
        <fullName evidence="1">Arginase</fullName>
    </submittedName>
</protein>
<proteinExistence type="predicted"/>
<reference evidence="1 2" key="1">
    <citation type="submission" date="2020-07" db="EMBL/GenBank/DDBJ databases">
        <title>Vibrio marinisediminis sp. nov., isolated from marine sediment.</title>
        <authorList>
            <person name="Ji X."/>
        </authorList>
    </citation>
    <scope>NUCLEOTIDE SEQUENCE [LARGE SCALE GENOMIC DNA]</scope>
    <source>
        <strain evidence="1 2">404</strain>
    </source>
</reference>
<comment type="caution">
    <text evidence="1">The sequence shown here is derived from an EMBL/GenBank/DDBJ whole genome shotgun (WGS) entry which is preliminary data.</text>
</comment>
<keyword evidence="2" id="KW-1185">Reference proteome</keyword>
<dbReference type="AlphaFoldDB" id="A0A7W2ISK1"/>
<evidence type="ECO:0000313" key="2">
    <source>
        <dbReference type="Proteomes" id="UP000571701"/>
    </source>
</evidence>
<dbReference type="Gene3D" id="3.40.800.10">
    <property type="entry name" value="Ureohydrolase domain"/>
    <property type="match status" value="1"/>
</dbReference>
<name>A0A7W2ISK1_9VIBR</name>
<organism evidence="1 2">
    <name type="scientific">Vibrio marinisediminis</name>
    <dbReference type="NCBI Taxonomy" id="2758441"/>
    <lineage>
        <taxon>Bacteria</taxon>
        <taxon>Pseudomonadati</taxon>
        <taxon>Pseudomonadota</taxon>
        <taxon>Gammaproteobacteria</taxon>
        <taxon>Vibrionales</taxon>
        <taxon>Vibrionaceae</taxon>
        <taxon>Vibrio</taxon>
    </lineage>
</organism>
<dbReference type="EMBL" id="JACFYF010000001">
    <property type="protein sequence ID" value="MBA5761197.1"/>
    <property type="molecule type" value="Genomic_DNA"/>
</dbReference>
<gene>
    <name evidence="1" type="ORF">H2O73_02485</name>
</gene>
<sequence length="277" mass="31579">MFGFFRRNKTHSITGVSSFSMVLVSIAQQIKPIKQVEFEMADQSLQDVFDWLAEQENNRWLNGGHYMLSEQMVGRYQLNISRYLGSHTLPVVFSNCTEGLLHVLPLLNANDKELGVIHIGSQFELKSTLEPEVGSAYHFALARFNELRLFCMGIDGARQNDKTLEYAEDLGCDWLTLPECQFSHRFQMKEQLASFLSHCDQVVLNIDLASLCPQSQIGTERYLEVHMVSRIIRQSLMSGKVEMVQLVGWKDKHIFAKSTRTILQELSGMVPTNDKVA</sequence>
<dbReference type="InterPro" id="IPR023696">
    <property type="entry name" value="Ureohydrolase_dom_sf"/>
</dbReference>
<accession>A0A7W2ISK1</accession>
<dbReference type="SUPFAM" id="SSF52768">
    <property type="entry name" value="Arginase/deacetylase"/>
    <property type="match status" value="1"/>
</dbReference>
<dbReference type="RefSeq" id="WP_182106179.1">
    <property type="nucleotide sequence ID" value="NZ_JACFYF010000001.1"/>
</dbReference>
<dbReference type="Proteomes" id="UP000571701">
    <property type="component" value="Unassembled WGS sequence"/>
</dbReference>
<evidence type="ECO:0000313" key="1">
    <source>
        <dbReference type="EMBL" id="MBA5761197.1"/>
    </source>
</evidence>